<dbReference type="GO" id="GO:0010074">
    <property type="term" value="P:maintenance of meristem identity"/>
    <property type="evidence" value="ECO:0007669"/>
    <property type="project" value="UniProtKB-ARBA"/>
</dbReference>
<keyword evidence="4" id="KW-0597">Phosphoprotein</keyword>
<keyword evidence="17" id="KW-1185">Reference proteome</keyword>
<evidence type="ECO:0000256" key="3">
    <source>
        <dbReference type="ARBA" id="ARBA00022475"/>
    </source>
</evidence>
<feature type="domain" description="Leucine-rich repeat-containing N-terminal plant-type" evidence="14">
    <location>
        <begin position="1219"/>
        <end position="1257"/>
    </location>
</feature>
<dbReference type="GO" id="GO:0050832">
    <property type="term" value="P:defense response to fungus"/>
    <property type="evidence" value="ECO:0007669"/>
    <property type="project" value="UniProtKB-ARBA"/>
</dbReference>
<keyword evidence="6" id="KW-0812">Transmembrane</keyword>
<proteinExistence type="inferred from homology"/>
<evidence type="ECO:0000256" key="13">
    <source>
        <dbReference type="ARBA" id="ARBA00023180"/>
    </source>
</evidence>
<dbReference type="EMBL" id="CP133622">
    <property type="protein sequence ID" value="WMV53752.1"/>
    <property type="molecule type" value="Genomic_DNA"/>
</dbReference>
<dbReference type="SUPFAM" id="SSF52058">
    <property type="entry name" value="L domain-like"/>
    <property type="match status" value="5"/>
</dbReference>
<feature type="domain" description="Disease resistance R13L4/SHOC-2-like LRR" evidence="15">
    <location>
        <begin position="1283"/>
        <end position="1388"/>
    </location>
</feature>
<evidence type="ECO:0000313" key="16">
    <source>
        <dbReference type="EMBL" id="WMV53752.1"/>
    </source>
</evidence>
<protein>
    <recommendedName>
        <fullName evidence="18">Leucine-rich repeat-containing N-terminal plant-type domain-containing protein</fullName>
    </recommendedName>
</protein>
<dbReference type="GO" id="GO:0010082">
    <property type="term" value="P:regulation of root meristem growth"/>
    <property type="evidence" value="ECO:0007669"/>
    <property type="project" value="UniProtKB-ARBA"/>
</dbReference>
<dbReference type="InterPro" id="IPR001611">
    <property type="entry name" value="Leu-rich_rpt"/>
</dbReference>
<dbReference type="InterPro" id="IPR032675">
    <property type="entry name" value="LRR_dom_sf"/>
</dbReference>
<comment type="subcellular location">
    <subcellularLocation>
        <location evidence="1">Cell membrane</location>
        <topology evidence="1">Single-pass type I membrane protein</topology>
    </subcellularLocation>
</comment>
<dbReference type="Gene3D" id="3.80.10.10">
    <property type="entry name" value="Ribonuclease Inhibitor"/>
    <property type="match status" value="10"/>
</dbReference>
<keyword evidence="7" id="KW-0732">Signal</keyword>
<evidence type="ECO:0000256" key="2">
    <source>
        <dbReference type="ARBA" id="ARBA00009592"/>
    </source>
</evidence>
<keyword evidence="11" id="KW-0472">Membrane</keyword>
<dbReference type="FunFam" id="3.80.10.10:FF:000111">
    <property type="entry name" value="LRR receptor-like serine/threonine-protein kinase ERECTA"/>
    <property type="match status" value="1"/>
</dbReference>
<evidence type="ECO:0000256" key="12">
    <source>
        <dbReference type="ARBA" id="ARBA00023157"/>
    </source>
</evidence>
<dbReference type="Pfam" id="PF23598">
    <property type="entry name" value="LRR_14"/>
    <property type="match status" value="2"/>
</dbReference>
<dbReference type="InterPro" id="IPR046956">
    <property type="entry name" value="RLP23-like"/>
</dbReference>
<dbReference type="Pfam" id="PF08263">
    <property type="entry name" value="LRRNT_2"/>
    <property type="match status" value="2"/>
</dbReference>
<evidence type="ECO:0000256" key="5">
    <source>
        <dbReference type="ARBA" id="ARBA00022614"/>
    </source>
</evidence>
<dbReference type="FunFam" id="3.80.10.10:FF:000775">
    <property type="entry name" value="Predicted protein"/>
    <property type="match status" value="1"/>
</dbReference>
<keyword evidence="9" id="KW-0832">Ubl conjugation</keyword>
<evidence type="ECO:0000256" key="6">
    <source>
        <dbReference type="ARBA" id="ARBA00022692"/>
    </source>
</evidence>
<reference evidence="16" key="1">
    <citation type="submission" date="2023-08" db="EMBL/GenBank/DDBJ databases">
        <title>A de novo genome assembly of Solanum verrucosum Schlechtendal, a Mexican diploid species geographically isolated from the other diploid A-genome species in potato relatives.</title>
        <authorList>
            <person name="Hosaka K."/>
        </authorList>
    </citation>
    <scope>NUCLEOTIDE SEQUENCE</scope>
    <source>
        <tissue evidence="16">Young leaves</tissue>
    </source>
</reference>
<dbReference type="SMART" id="SM00365">
    <property type="entry name" value="LRR_SD22"/>
    <property type="match status" value="11"/>
</dbReference>
<evidence type="ECO:0000256" key="10">
    <source>
        <dbReference type="ARBA" id="ARBA00022989"/>
    </source>
</evidence>
<dbReference type="PANTHER" id="PTHR48061:SF36">
    <property type="entry name" value="RECEPTOR-LIKE PROTEIN 12"/>
    <property type="match status" value="1"/>
</dbReference>
<evidence type="ECO:0000256" key="11">
    <source>
        <dbReference type="ARBA" id="ARBA00023136"/>
    </source>
</evidence>
<dbReference type="Pfam" id="PF00560">
    <property type="entry name" value="LRR_1"/>
    <property type="match status" value="13"/>
</dbReference>
<evidence type="ECO:0000256" key="1">
    <source>
        <dbReference type="ARBA" id="ARBA00004251"/>
    </source>
</evidence>
<dbReference type="Pfam" id="PF13855">
    <property type="entry name" value="LRR_8"/>
    <property type="match status" value="3"/>
</dbReference>
<dbReference type="PROSITE" id="PS51450">
    <property type="entry name" value="LRR"/>
    <property type="match status" value="1"/>
</dbReference>
<evidence type="ECO:0008006" key="18">
    <source>
        <dbReference type="Google" id="ProtNLM"/>
    </source>
</evidence>
<evidence type="ECO:0000259" key="15">
    <source>
        <dbReference type="Pfam" id="PF23598"/>
    </source>
</evidence>
<dbReference type="PANTHER" id="PTHR48061">
    <property type="entry name" value="LEUCINE-RICH REPEAT RECEPTOR PROTEIN KINASE EMS1-LIKE-RELATED"/>
    <property type="match status" value="1"/>
</dbReference>
<keyword evidence="8" id="KW-0677">Repeat</keyword>
<dbReference type="SUPFAM" id="SSF52047">
    <property type="entry name" value="RNI-like"/>
    <property type="match status" value="2"/>
</dbReference>
<gene>
    <name evidence="16" type="ORF">MTR67_047137</name>
</gene>
<name>A0AAF0UW32_SOLVR</name>
<dbReference type="InterPro" id="IPR003591">
    <property type="entry name" value="Leu-rich_rpt_typical-subtyp"/>
</dbReference>
<evidence type="ECO:0000256" key="7">
    <source>
        <dbReference type="ARBA" id="ARBA00022729"/>
    </source>
</evidence>
<dbReference type="SMART" id="SM00369">
    <property type="entry name" value="LRR_TYP"/>
    <property type="match status" value="30"/>
</dbReference>
<dbReference type="PRINTS" id="PR00019">
    <property type="entry name" value="LEURICHRPT"/>
</dbReference>
<evidence type="ECO:0000313" key="17">
    <source>
        <dbReference type="Proteomes" id="UP001234989"/>
    </source>
</evidence>
<evidence type="ECO:0000256" key="4">
    <source>
        <dbReference type="ARBA" id="ARBA00022553"/>
    </source>
</evidence>
<dbReference type="GO" id="GO:0005886">
    <property type="term" value="C:plasma membrane"/>
    <property type="evidence" value="ECO:0007669"/>
    <property type="project" value="UniProtKB-SubCell"/>
</dbReference>
<feature type="domain" description="Leucine-rich repeat-containing N-terminal plant-type" evidence="14">
    <location>
        <begin position="406"/>
        <end position="452"/>
    </location>
</feature>
<dbReference type="InterPro" id="IPR055414">
    <property type="entry name" value="LRR_R13L4/SHOC2-like"/>
</dbReference>
<dbReference type="Proteomes" id="UP001234989">
    <property type="component" value="Chromosome 11"/>
</dbReference>
<dbReference type="FunFam" id="3.80.10.10:FF:000400">
    <property type="entry name" value="Nuclear pore complex protein NUP107"/>
    <property type="match status" value="2"/>
</dbReference>
<feature type="domain" description="Disease resistance R13L4/SHOC-2-like LRR" evidence="15">
    <location>
        <begin position="1500"/>
        <end position="1730"/>
    </location>
</feature>
<sequence length="1993" mass="221043">MDSIPLQSGYIIDLRSNFLKGSLPIPGNSTAFFFISENNLSGEIPSSICNLKSVQLLDLARNNLMGAIPQCFGNISGLLVLDMHNNNLSGTLSMAFGIVSELRSLNLRGNELEGKIPRSLANCEALQVFDLGDNHLNDTFPMWLGTLPYLQVLSLRSNKLHGSIRTSRIENMFPQLRIIDLSYNAFSGNLPTSLFQHLKAMRTIDQSLKAPRSSYIESYYQDSITIATKGMDREIVRILYLYTALDLSNNKFSGKIPSIIGDLVALHVLSLSHNGLQGQIPSSLGNLSSIESLDLSVNQLSGKIPPQLASLTSLAFLNLSHNHLQGCIPQGPQFHTFENNSYEGNDGLRGFPISKGCGNDQVSETNYTESALDDEESDFKFLSDFWKAALMGYLSFSSSIPHLCRKDQSSALLKFKKTLTVDPSLVLCNFYDYTSSWNMSIDCCSWDGVLCDEMTGHVIELDLSCNSLVGKIDSNSSLFQLSHLQRLDLSVNNFSNSNILPEFGRFSSLTYLDLSDSYFSGQIPSEISHLYKLQSLLLSTSYNTVQRLAAHDFRLLLHNLTLLRVLDLSGVSISSTIPLNFSSHFTTLVLGHSELYGVIPESIFHLPKLKILDLSINYQLNGYFPKTKWNSSVSLTDLNLQGVNFSGYLPESLGYLTSLNNLFLIFCNIWGPIPESLSNLTRIEYMFLAGNFLNGTIPSSIFSLPSLTDLELSNNHFSGKLEDIKSNSLLSIDLGNNQLQGHLPESIQNLVNLTTLDLSFNNLSGSVDVSFFSDLKHLSSLGISYNSISFTNENKVNFTLPESLVYLQLAACEVKELEFLGSAKKLEHLDLSNNKLQGRFPDWASSNWMFSLNSLNLSHNMLTSVDLTPFQSLKTIDLRSNSLQGSLSMPPNSTTYFFISENNLSGEIPSSICNLTSLVMLDLARNNLKGAILQCLGNISSLQVLDMHHNSLTGTIPTTFRFGSSLRSLNLHGNKLEGKIPQSLANCKELHVLDLGDNHLIDIFPMWLGTLPKLQVLSLRSNELHGSIRTPTIENIFPNLQMLDLSSNAFTENLPTGLFQHLKAMRTIDQTMNAPHYEGTDGYYQDSVAVVSKGFEREIVRILYLYTVIDLSSNKFGGQIPSIMGELIAVHILNISHNGLEGHIPSSLGSLSLVESLDLSSCGDDSVSETNDTVSGLDDEESNSEFLNDFWKEWDLLLTPYARRPLAEVCTRLTFASIEEATALLKWKTTFKNWDNFLLASWKPSSNACRDWYGVICFNGKVNKLNIRNTSVIGTLDDFPFSSLPFLEYLDLSMNHFSSTIPPEIGKLTNLIYLDLSSNQISGTVPPQIGSLAKLQILHIIDNHLNSFIPEEIGHLKSLTELDLSSNALHGSIPTSLGNLNSLSRLNLCKNNLSGSIPAEIGYLRFLTDLCLNRNSVKGSIPASLGNLNSLSVLHLSSNYLTGSIPEEIGYLRFLTDLRLNNNILNGSIPASLGNLNNLSVLYLDGNHLSGPIPEEIDYLRFLTDLQLYDNSLNGSIPASLGNLRNLHTLSLHENNLIEEIPSSICNLTSLVVLYLSRNNLKGKNPQCLGNISALQYVIMPHNNLSGECHPSICNLTSLQILDLGRNNLTGEIPQCFGNMSGHLEVLDMQHNNLSGTLPTTFRAGTLRSFNLHGNKLKGKIPQSLVNCKEMQVLDLGDNYLNETFPMWLGTLPKLRVLSLRSNKLHGPIRALGSENMFIELRMLDISSNAFTENLLTSLFQHLKAMRTIDQAMNAPSDDGDGYYYQDTVAVVSKGFEHEIVRILFLYTTIDLSNNKFEGYIPSFMGDLIALCVLNLSHNGLRGHIPPYLEDYLQLNHWTFQGAFLKEINFRPLRAIHMDWYGVICFNGRVNKLNITNTSVIGTLDDFPFSSLPFLEYLDLSMNYFSGTIPPDTGKLINLIYLDLSSNQISGTVPPQIGSLAKLQILHMFDNHLNGFIPEEIGHLKSFTELDLSSNTLDGPIIGEPDQLVPFVS</sequence>
<organism evidence="16 17">
    <name type="scientific">Solanum verrucosum</name>
    <dbReference type="NCBI Taxonomy" id="315347"/>
    <lineage>
        <taxon>Eukaryota</taxon>
        <taxon>Viridiplantae</taxon>
        <taxon>Streptophyta</taxon>
        <taxon>Embryophyta</taxon>
        <taxon>Tracheophyta</taxon>
        <taxon>Spermatophyta</taxon>
        <taxon>Magnoliopsida</taxon>
        <taxon>eudicotyledons</taxon>
        <taxon>Gunneridae</taxon>
        <taxon>Pentapetalae</taxon>
        <taxon>asterids</taxon>
        <taxon>lamiids</taxon>
        <taxon>Solanales</taxon>
        <taxon>Solanaceae</taxon>
        <taxon>Solanoideae</taxon>
        <taxon>Solaneae</taxon>
        <taxon>Solanum</taxon>
    </lineage>
</organism>
<dbReference type="InterPro" id="IPR013210">
    <property type="entry name" value="LRR_N_plant-typ"/>
</dbReference>
<evidence type="ECO:0000256" key="8">
    <source>
        <dbReference type="ARBA" id="ARBA00022737"/>
    </source>
</evidence>
<comment type="similarity">
    <text evidence="2">Belongs to the RLP family.</text>
</comment>
<keyword evidence="12" id="KW-1015">Disulfide bond</keyword>
<keyword evidence="10" id="KW-1133">Transmembrane helix</keyword>
<keyword evidence="3" id="KW-1003">Cell membrane</keyword>
<accession>A0AAF0UW32</accession>
<keyword evidence="5" id="KW-0433">Leucine-rich repeat</keyword>
<dbReference type="FunFam" id="3.80.10.10:FF:000095">
    <property type="entry name" value="LRR receptor-like serine/threonine-protein kinase GSO1"/>
    <property type="match status" value="4"/>
</dbReference>
<evidence type="ECO:0000256" key="9">
    <source>
        <dbReference type="ARBA" id="ARBA00022843"/>
    </source>
</evidence>
<keyword evidence="13" id="KW-0325">Glycoprotein</keyword>
<evidence type="ECO:0000259" key="14">
    <source>
        <dbReference type="Pfam" id="PF08263"/>
    </source>
</evidence>